<keyword evidence="1" id="KW-0132">Cell division</keyword>
<dbReference type="SUPFAM" id="SSF160537">
    <property type="entry name" value="SpoVG-like"/>
    <property type="match status" value="1"/>
</dbReference>
<evidence type="ECO:0000313" key="4">
    <source>
        <dbReference type="EMBL" id="MTV49862.1"/>
    </source>
</evidence>
<comment type="caution">
    <text evidence="4">The sequence shown here is derived from an EMBL/GenBank/DDBJ whole genome shotgun (WGS) entry which is preliminary data.</text>
</comment>
<protein>
    <submittedName>
        <fullName evidence="4">Septation regulator SpoVG</fullName>
    </submittedName>
</protein>
<gene>
    <name evidence="4" type="primary">spoVG</name>
    <name evidence="4" type="ORF">GJ688_12855</name>
</gene>
<dbReference type="Pfam" id="PF04026">
    <property type="entry name" value="SpoVG"/>
    <property type="match status" value="1"/>
</dbReference>
<sequence length="83" mass="9100">MAITDVRIRKIFQTGAIKAIASVTIYDSFVIHDIKVVEGPNGIFVAMPSRKRPDGSFCDIAHPITQESRSLLLNAVLRAFEAA</sequence>
<dbReference type="AlphaFoldDB" id="A0A6I3SMU9"/>
<dbReference type="NCBIfam" id="NF009749">
    <property type="entry name" value="PRK13259.1"/>
    <property type="match status" value="1"/>
</dbReference>
<evidence type="ECO:0000256" key="1">
    <source>
        <dbReference type="ARBA" id="ARBA00022618"/>
    </source>
</evidence>
<organism evidence="4 5">
    <name type="scientific">Heliobacterium mobile</name>
    <name type="common">Heliobacillus mobilis</name>
    <dbReference type="NCBI Taxonomy" id="28064"/>
    <lineage>
        <taxon>Bacteria</taxon>
        <taxon>Bacillati</taxon>
        <taxon>Bacillota</taxon>
        <taxon>Clostridia</taxon>
        <taxon>Eubacteriales</taxon>
        <taxon>Heliobacteriaceae</taxon>
        <taxon>Heliobacterium</taxon>
    </lineage>
</organism>
<dbReference type="PANTHER" id="PTHR38429:SF1">
    <property type="entry name" value="SEPTATION PROTEIN SPOVG-RELATED"/>
    <property type="match status" value="1"/>
</dbReference>
<dbReference type="InterPro" id="IPR036751">
    <property type="entry name" value="SpoVG_sf"/>
</dbReference>
<keyword evidence="2" id="KW-0717">Septation</keyword>
<name>A0A6I3SMU9_HELMO</name>
<dbReference type="PANTHER" id="PTHR38429">
    <property type="entry name" value="SEPTATION PROTEIN SPOVG-RELATED"/>
    <property type="match status" value="1"/>
</dbReference>
<proteinExistence type="predicted"/>
<keyword evidence="5" id="KW-1185">Reference proteome</keyword>
<evidence type="ECO:0000256" key="2">
    <source>
        <dbReference type="ARBA" id="ARBA00023210"/>
    </source>
</evidence>
<dbReference type="Gene3D" id="3.30.1120.40">
    <property type="entry name" value="Stage V sporulation protein G"/>
    <property type="match status" value="1"/>
</dbReference>
<keyword evidence="3" id="KW-0131">Cell cycle</keyword>
<dbReference type="OrthoDB" id="9796286at2"/>
<accession>A0A6I3SMU9</accession>
<evidence type="ECO:0000313" key="5">
    <source>
        <dbReference type="Proteomes" id="UP000430670"/>
    </source>
</evidence>
<dbReference type="Proteomes" id="UP000430670">
    <property type="component" value="Unassembled WGS sequence"/>
</dbReference>
<dbReference type="GO" id="GO:0000917">
    <property type="term" value="P:division septum assembly"/>
    <property type="evidence" value="ECO:0007669"/>
    <property type="project" value="UniProtKB-KW"/>
</dbReference>
<reference evidence="4 5" key="1">
    <citation type="submission" date="2019-11" db="EMBL/GenBank/DDBJ databases">
        <title>Whole-genome sequence of a the green, strictly anaerobic photosynthetic bacterium Heliobacillus mobilis DSM 6151.</title>
        <authorList>
            <person name="Kyndt J.A."/>
            <person name="Meyer T.E."/>
        </authorList>
    </citation>
    <scope>NUCLEOTIDE SEQUENCE [LARGE SCALE GENOMIC DNA]</scope>
    <source>
        <strain evidence="4 5">DSM 6151</strain>
    </source>
</reference>
<dbReference type="RefSeq" id="WP_155476953.1">
    <property type="nucleotide sequence ID" value="NZ_WNKU01000015.1"/>
</dbReference>
<dbReference type="InterPro" id="IPR007170">
    <property type="entry name" value="SpoVG"/>
</dbReference>
<evidence type="ECO:0000256" key="3">
    <source>
        <dbReference type="ARBA" id="ARBA00023306"/>
    </source>
</evidence>
<dbReference type="EMBL" id="WNKU01000015">
    <property type="protein sequence ID" value="MTV49862.1"/>
    <property type="molecule type" value="Genomic_DNA"/>
</dbReference>
<dbReference type="GO" id="GO:0030435">
    <property type="term" value="P:sporulation resulting in formation of a cellular spore"/>
    <property type="evidence" value="ECO:0007669"/>
    <property type="project" value="InterPro"/>
</dbReference>